<dbReference type="Proteomes" id="UP001234989">
    <property type="component" value="Chromosome 10"/>
</dbReference>
<gene>
    <name evidence="4" type="ORF">MTR67_044223</name>
</gene>
<dbReference type="PROSITE" id="PS50158">
    <property type="entry name" value="ZF_CCHC"/>
    <property type="match status" value="1"/>
</dbReference>
<evidence type="ECO:0000259" key="3">
    <source>
        <dbReference type="PROSITE" id="PS50158"/>
    </source>
</evidence>
<reference evidence="4" key="1">
    <citation type="submission" date="2023-08" db="EMBL/GenBank/DDBJ databases">
        <title>A de novo genome assembly of Solanum verrucosum Schlechtendal, a Mexican diploid species geographically isolated from the other diploid A-genome species in potato relatives.</title>
        <authorList>
            <person name="Hosaka K."/>
        </authorList>
    </citation>
    <scope>NUCLEOTIDE SEQUENCE</scope>
    <source>
        <tissue evidence="4">Young leaves</tissue>
    </source>
</reference>
<protein>
    <recommendedName>
        <fullName evidence="3">CCHC-type domain-containing protein</fullName>
    </recommendedName>
</protein>
<keyword evidence="1" id="KW-0862">Zinc</keyword>
<keyword evidence="1" id="KW-0479">Metal-binding</keyword>
<name>A0AAF0ZV37_SOLVR</name>
<dbReference type="AlphaFoldDB" id="A0AAF0ZV37"/>
<dbReference type="EMBL" id="CP133621">
    <property type="protein sequence ID" value="WMV50838.1"/>
    <property type="molecule type" value="Genomic_DNA"/>
</dbReference>
<feature type="domain" description="CCHC-type" evidence="3">
    <location>
        <begin position="62"/>
        <end position="77"/>
    </location>
</feature>
<keyword evidence="1" id="KW-0863">Zinc-finger</keyword>
<proteinExistence type="predicted"/>
<feature type="region of interest" description="Disordered" evidence="2">
    <location>
        <begin position="73"/>
        <end position="107"/>
    </location>
</feature>
<evidence type="ECO:0000256" key="1">
    <source>
        <dbReference type="PROSITE-ProRule" id="PRU00047"/>
    </source>
</evidence>
<dbReference type="InterPro" id="IPR001878">
    <property type="entry name" value="Znf_CCHC"/>
</dbReference>
<accession>A0AAF0ZV37</accession>
<evidence type="ECO:0000313" key="5">
    <source>
        <dbReference type="Proteomes" id="UP001234989"/>
    </source>
</evidence>
<evidence type="ECO:0000256" key="2">
    <source>
        <dbReference type="SAM" id="MobiDB-lite"/>
    </source>
</evidence>
<dbReference type="SMART" id="SM00343">
    <property type="entry name" value="ZnF_C2HC"/>
    <property type="match status" value="1"/>
</dbReference>
<dbReference type="GO" id="GO:0008270">
    <property type="term" value="F:zinc ion binding"/>
    <property type="evidence" value="ECO:0007669"/>
    <property type="project" value="UniProtKB-KW"/>
</dbReference>
<organism evidence="4 5">
    <name type="scientific">Solanum verrucosum</name>
    <dbReference type="NCBI Taxonomy" id="315347"/>
    <lineage>
        <taxon>Eukaryota</taxon>
        <taxon>Viridiplantae</taxon>
        <taxon>Streptophyta</taxon>
        <taxon>Embryophyta</taxon>
        <taxon>Tracheophyta</taxon>
        <taxon>Spermatophyta</taxon>
        <taxon>Magnoliopsida</taxon>
        <taxon>eudicotyledons</taxon>
        <taxon>Gunneridae</taxon>
        <taxon>Pentapetalae</taxon>
        <taxon>asterids</taxon>
        <taxon>lamiids</taxon>
        <taxon>Solanales</taxon>
        <taxon>Solanaceae</taxon>
        <taxon>Solanoideae</taxon>
        <taxon>Solaneae</taxon>
        <taxon>Solanum</taxon>
    </lineage>
</organism>
<dbReference type="GO" id="GO:0003676">
    <property type="term" value="F:nucleic acid binding"/>
    <property type="evidence" value="ECO:0007669"/>
    <property type="project" value="InterPro"/>
</dbReference>
<feature type="region of interest" description="Disordered" evidence="2">
    <location>
        <begin position="1"/>
        <end position="37"/>
    </location>
</feature>
<keyword evidence="5" id="KW-1185">Reference proteome</keyword>
<evidence type="ECO:0000313" key="4">
    <source>
        <dbReference type="EMBL" id="WMV50838.1"/>
    </source>
</evidence>
<sequence length="107" mass="11801">MVDEEDEDANDKVKDEEDEASEKLLQMKTVSKPKPQGIIRESLWPTCGKTHEGRCLAGMEGCFSCGESAHKMRNCPKAKPKGKEGKQVPPSGSSSDALKTNRFYVLD</sequence>